<reference evidence="1" key="1">
    <citation type="journal article" date="2017" name="Parasit. Vectors">
        <title>Sialotranscriptomics of Rhipicephalus zambeziensis reveals intricate expression profiles of secretory proteins and suggests tight temporal transcriptional regulation during blood-feeding.</title>
        <authorList>
            <person name="de Castro M.H."/>
            <person name="de Klerk D."/>
            <person name="Pienaar R."/>
            <person name="Rees D.J.G."/>
            <person name="Mans B.J."/>
        </authorList>
    </citation>
    <scope>NUCLEOTIDE SEQUENCE</scope>
    <source>
        <tissue evidence="1">Salivary glands</tissue>
    </source>
</reference>
<evidence type="ECO:0000313" key="1">
    <source>
        <dbReference type="EMBL" id="MAA12846.1"/>
    </source>
</evidence>
<accession>A0A224Y5L5</accession>
<organism evidence="1">
    <name type="scientific">Rhipicephalus zambeziensis</name>
    <dbReference type="NCBI Taxonomy" id="60191"/>
    <lineage>
        <taxon>Eukaryota</taxon>
        <taxon>Metazoa</taxon>
        <taxon>Ecdysozoa</taxon>
        <taxon>Arthropoda</taxon>
        <taxon>Chelicerata</taxon>
        <taxon>Arachnida</taxon>
        <taxon>Acari</taxon>
        <taxon>Parasitiformes</taxon>
        <taxon>Ixodida</taxon>
        <taxon>Ixodoidea</taxon>
        <taxon>Ixodidae</taxon>
        <taxon>Rhipicephalinae</taxon>
        <taxon>Rhipicephalus</taxon>
        <taxon>Rhipicephalus</taxon>
    </lineage>
</organism>
<protein>
    <submittedName>
        <fullName evidence="1">Uncharacterized protein</fullName>
    </submittedName>
</protein>
<dbReference type="AlphaFoldDB" id="A0A224Y5L5"/>
<name>A0A224Y5L5_9ACAR</name>
<dbReference type="EMBL" id="GFPF01001700">
    <property type="protein sequence ID" value="MAA12846.1"/>
    <property type="molecule type" value="Transcribed_RNA"/>
</dbReference>
<sequence length="161" mass="16865">MVLEIGSPRGCTAAGRSGIPVVVVAQPLLVVPQCRRCCHHPLREQAHVPPMQCCAELRTQLCTTLHYADGGCSIGVVEQGPVMLQSAEPALYDPGAPLHTTVHGGVGLVAAPRGATSWSSGHVVSTTTVPTDSRSLQASIHQAAVMNPGSRRELLCHTHVT</sequence>
<proteinExistence type="predicted"/>